<dbReference type="Gene3D" id="3.40.50.1000">
    <property type="entry name" value="HAD superfamily/HAD-like"/>
    <property type="match status" value="1"/>
</dbReference>
<dbReference type="InterPro" id="IPR023214">
    <property type="entry name" value="HAD_sf"/>
</dbReference>
<evidence type="ECO:0000313" key="1">
    <source>
        <dbReference type="EMBL" id="ABY36011.1"/>
    </source>
</evidence>
<sequence length="243" mass="27101">MGMKRQHRFRAILFDLDGTLTDPFTGIARSVNYALQRLGHPLLSDDELRRWIGPPLHASFEQLLDDPRLADQAVAHYRQRYWETGLYENTVFPGIPELLSDLKAAGIRLFVATSKIRPPTERILAHFGLQPFFEAIAAVDPDDRDGNKAMVIGTLLPTLGADRAWTVMVGDTIFDIHGARAHRMPCIAVTYGYGEYRDLYLAAPLALASTVGTLRELLSADDPHSVRYRHSRPGTGSQHDPTA</sequence>
<dbReference type="Proteomes" id="UP000002008">
    <property type="component" value="Chromosome"/>
</dbReference>
<evidence type="ECO:0000313" key="2">
    <source>
        <dbReference type="Proteomes" id="UP000002008"/>
    </source>
</evidence>
<dbReference type="FunCoup" id="A9WKD3">
    <property type="interactions" value="135"/>
</dbReference>
<reference evidence="2" key="1">
    <citation type="journal article" date="2011" name="BMC Genomics">
        <title>Complete genome sequence of the filamentous anoxygenic phototrophic bacterium Chloroflexus aurantiacus.</title>
        <authorList>
            <person name="Tang K.H."/>
            <person name="Barry K."/>
            <person name="Chertkov O."/>
            <person name="Dalin E."/>
            <person name="Han C.S."/>
            <person name="Hauser L.J."/>
            <person name="Honchak B.M."/>
            <person name="Karbach L.E."/>
            <person name="Land M.L."/>
            <person name="Lapidus A."/>
            <person name="Larimer F.W."/>
            <person name="Mikhailova N."/>
            <person name="Pitluck S."/>
            <person name="Pierson B.K."/>
            <person name="Blankenship R.E."/>
        </authorList>
    </citation>
    <scope>NUCLEOTIDE SEQUENCE [LARGE SCALE GENOMIC DNA]</scope>
    <source>
        <strain evidence="2">ATCC 29366 / DSM 635 / J-10-fl</strain>
    </source>
</reference>
<dbReference type="EnsemblBacteria" id="ABY36011">
    <property type="protein sequence ID" value="ABY36011"/>
    <property type="gene ID" value="Caur_2810"/>
</dbReference>
<organism evidence="1 2">
    <name type="scientific">Chloroflexus aurantiacus (strain ATCC 29366 / DSM 635 / J-10-fl)</name>
    <dbReference type="NCBI Taxonomy" id="324602"/>
    <lineage>
        <taxon>Bacteria</taxon>
        <taxon>Bacillati</taxon>
        <taxon>Chloroflexota</taxon>
        <taxon>Chloroflexia</taxon>
        <taxon>Chloroflexales</taxon>
        <taxon>Chloroflexineae</taxon>
        <taxon>Chloroflexaceae</taxon>
        <taxon>Chloroflexus</taxon>
    </lineage>
</organism>
<dbReference type="eggNOG" id="COG0546">
    <property type="taxonomic scope" value="Bacteria"/>
</dbReference>
<dbReference type="SFLD" id="SFLDS00003">
    <property type="entry name" value="Haloacid_Dehalogenase"/>
    <property type="match status" value="1"/>
</dbReference>
<accession>A9WKD3</accession>
<dbReference type="AlphaFoldDB" id="A9WKD3"/>
<dbReference type="Pfam" id="PF13419">
    <property type="entry name" value="HAD_2"/>
    <property type="match status" value="1"/>
</dbReference>
<name>A9WKD3_CHLAA</name>
<dbReference type="CDD" id="cd04302">
    <property type="entry name" value="HAD_5NT"/>
    <property type="match status" value="1"/>
</dbReference>
<dbReference type="SUPFAM" id="SSF56784">
    <property type="entry name" value="HAD-like"/>
    <property type="match status" value="1"/>
</dbReference>
<dbReference type="SFLD" id="SFLDG01129">
    <property type="entry name" value="C1.5:_HAD__Beta-PGM__Phosphata"/>
    <property type="match status" value="1"/>
</dbReference>
<dbReference type="Gene3D" id="1.10.150.240">
    <property type="entry name" value="Putative phosphatase, domain 2"/>
    <property type="match status" value="1"/>
</dbReference>
<dbReference type="InParanoid" id="A9WKD3"/>
<dbReference type="InterPro" id="IPR050155">
    <property type="entry name" value="HAD-like_hydrolase_sf"/>
</dbReference>
<gene>
    <name evidence="1" type="ordered locus">Caur_2810</name>
</gene>
<dbReference type="HOGENOM" id="CLU_045011_19_4_0"/>
<dbReference type="PATRIC" id="fig|324602.8.peg.3165"/>
<dbReference type="KEGG" id="cau:Caur_2810"/>
<dbReference type="GO" id="GO:0016787">
    <property type="term" value="F:hydrolase activity"/>
    <property type="evidence" value="ECO:0007669"/>
    <property type="project" value="UniProtKB-KW"/>
</dbReference>
<dbReference type="GO" id="GO:0005829">
    <property type="term" value="C:cytosol"/>
    <property type="evidence" value="ECO:0000318"/>
    <property type="project" value="GO_Central"/>
</dbReference>
<dbReference type="InterPro" id="IPR023198">
    <property type="entry name" value="PGP-like_dom2"/>
</dbReference>
<keyword evidence="2" id="KW-1185">Reference proteome</keyword>
<dbReference type="PANTHER" id="PTHR43434:SF20">
    <property type="entry name" value="5'-NUCLEOTIDASE"/>
    <property type="match status" value="1"/>
</dbReference>
<proteinExistence type="predicted"/>
<keyword evidence="1" id="KW-0378">Hydrolase</keyword>
<dbReference type="EMBL" id="CP000909">
    <property type="protein sequence ID" value="ABY36011.1"/>
    <property type="molecule type" value="Genomic_DNA"/>
</dbReference>
<protein>
    <submittedName>
        <fullName evidence="1">HAD-superfamily hydrolase, subfamily IA, variant 1</fullName>
    </submittedName>
</protein>
<dbReference type="InterPro" id="IPR036412">
    <property type="entry name" value="HAD-like_sf"/>
</dbReference>
<dbReference type="GO" id="GO:0004713">
    <property type="term" value="F:protein tyrosine kinase activity"/>
    <property type="evidence" value="ECO:0000318"/>
    <property type="project" value="GO_Central"/>
</dbReference>
<dbReference type="PANTHER" id="PTHR43434">
    <property type="entry name" value="PHOSPHOGLYCOLATE PHOSPHATASE"/>
    <property type="match status" value="1"/>
</dbReference>
<dbReference type="STRING" id="324602.Caur_2810"/>
<dbReference type="InterPro" id="IPR041492">
    <property type="entry name" value="HAD_2"/>
</dbReference>